<reference evidence="2" key="3">
    <citation type="journal article" date="2017" name="Plant Physiol. Biochem.">
        <title>Differential oxidative and antioxidative response of duckweed Lemna minor toward plant growth promoting/inhibiting bacteria.</title>
        <authorList>
            <person name="Ishizawa H."/>
            <person name="Kuroda M."/>
            <person name="Morikawa M."/>
            <person name="Ike M."/>
        </authorList>
    </citation>
    <scope>NUCLEOTIDE SEQUENCE [LARGE SCALE GENOMIC DNA]</scope>
    <source>
        <strain evidence="2">H3</strain>
    </source>
</reference>
<dbReference type="GO" id="GO:0008730">
    <property type="term" value="F:L(+)-tartrate dehydratase activity"/>
    <property type="evidence" value="ECO:0007669"/>
    <property type="project" value="UniProtKB-EC"/>
</dbReference>
<organism evidence="1 2">
    <name type="scientific">Aquitalea magnusonii</name>
    <dbReference type="NCBI Taxonomy" id="332411"/>
    <lineage>
        <taxon>Bacteria</taxon>
        <taxon>Pseudomonadati</taxon>
        <taxon>Pseudomonadota</taxon>
        <taxon>Betaproteobacteria</taxon>
        <taxon>Neisseriales</taxon>
        <taxon>Chromobacteriaceae</taxon>
        <taxon>Aquitalea</taxon>
    </lineage>
</organism>
<evidence type="ECO:0000313" key="2">
    <source>
        <dbReference type="Proteomes" id="UP000198290"/>
    </source>
</evidence>
<dbReference type="Proteomes" id="UP000198290">
    <property type="component" value="Chromosome"/>
</dbReference>
<dbReference type="KEGG" id="amah:DLM_1564"/>
<dbReference type="EC" id="4.2.1.32" evidence="1"/>
<reference evidence="1 2" key="2">
    <citation type="journal article" date="2017" name="Genome Announc.">
        <title>Draft genome sequence of Aquitalea magnusonii strain H3, a plant growth-promoting bacterium of duckweed Lemna minor.</title>
        <authorList>
            <person name="Ishizawa H."/>
            <person name="Kuroda M."/>
            <person name="Ike M."/>
        </authorList>
    </citation>
    <scope>NUCLEOTIDE SEQUENCE [LARGE SCALE GENOMIC DNA]</scope>
    <source>
        <strain evidence="1 2">H3</strain>
    </source>
</reference>
<protein>
    <submittedName>
        <fullName evidence="1">L(+)-tartrate dehydratase alpha subunit</fullName>
        <ecNumber evidence="1">4.2.1.32</ecNumber>
    </submittedName>
</protein>
<accession>A0A3G9GEE8</accession>
<dbReference type="AlphaFoldDB" id="A0A3G9GEE8"/>
<sequence length="40" mass="4416">MRSSPLGVAVNTGCWAHRRGKIRVHADLSYEILSHEGVVL</sequence>
<gene>
    <name evidence="1" type="ORF">DLM_1564</name>
</gene>
<name>A0A3G9GEE8_9NEIS</name>
<proteinExistence type="predicted"/>
<reference evidence="2" key="1">
    <citation type="journal article" date="2017" name="Biotechnol. Biofuels">
        <title>Evaluation of environmental bacterial communities as a factor affecting the growth of duckweed Lemna minor.</title>
        <authorList>
            <person name="Ishizawa H."/>
            <person name="Kuroda M."/>
            <person name="Morikawa M."/>
            <person name="Ike M."/>
        </authorList>
    </citation>
    <scope>NUCLEOTIDE SEQUENCE [LARGE SCALE GENOMIC DNA]</scope>
    <source>
        <strain evidence="2">H3</strain>
    </source>
</reference>
<evidence type="ECO:0000313" key="1">
    <source>
        <dbReference type="EMBL" id="BBF85183.1"/>
    </source>
</evidence>
<dbReference type="EMBL" id="AP018823">
    <property type="protein sequence ID" value="BBF85183.1"/>
    <property type="molecule type" value="Genomic_DNA"/>
</dbReference>
<keyword evidence="1" id="KW-0456">Lyase</keyword>
<keyword evidence="2" id="KW-1185">Reference proteome</keyword>